<dbReference type="PANTHER" id="PTHR42897">
    <property type="entry name" value="PYRUVATE SYNTHASE SUBUNIT PORB"/>
    <property type="match status" value="1"/>
</dbReference>
<feature type="domain" description="Thiamine pyrophosphate enzyme TPP-binding" evidence="2">
    <location>
        <begin position="44"/>
        <end position="193"/>
    </location>
</feature>
<accession>A0A2M8ERV3</accession>
<reference evidence="4" key="1">
    <citation type="submission" date="2017-09" db="EMBL/GenBank/DDBJ databases">
        <title>Depth-based differentiation of microbial function through sediment-hosted aquifers and enrichment of novel symbionts in the deep terrestrial subsurface.</title>
        <authorList>
            <person name="Probst A.J."/>
            <person name="Ladd B."/>
            <person name="Jarett J.K."/>
            <person name="Geller-Mcgrath D.E."/>
            <person name="Sieber C.M.K."/>
            <person name="Emerson J.B."/>
            <person name="Anantharaman K."/>
            <person name="Thomas B.C."/>
            <person name="Malmstrom R."/>
            <person name="Stieglmeier M."/>
            <person name="Klingl A."/>
            <person name="Woyke T."/>
            <person name="Ryan C.M."/>
            <person name="Banfield J.F."/>
        </authorList>
    </citation>
    <scope>NUCLEOTIDE SEQUENCE [LARGE SCALE GENOMIC DNA]</scope>
</reference>
<comment type="caution">
    <text evidence="3">The sequence shown here is derived from an EMBL/GenBank/DDBJ whole genome shotgun (WGS) entry which is preliminary data.</text>
</comment>
<dbReference type="EC" id="1.2.7.7" evidence="3"/>
<dbReference type="PANTHER" id="PTHR42897:SF1">
    <property type="entry name" value="2-OXOACID OXIDOREDUCTASE (FERREDOXIN)"/>
    <property type="match status" value="1"/>
</dbReference>
<protein>
    <submittedName>
        <fullName evidence="3">2-ketoisovalerate ferredoxin oxidoreductase</fullName>
        <ecNumber evidence="3">1.2.7.7</ecNumber>
    </submittedName>
</protein>
<dbReference type="CDD" id="cd03376">
    <property type="entry name" value="TPP_PFOR_porB_like"/>
    <property type="match status" value="1"/>
</dbReference>
<dbReference type="Gene3D" id="3.40.50.970">
    <property type="match status" value="2"/>
</dbReference>
<dbReference type="GO" id="GO:0030976">
    <property type="term" value="F:thiamine pyrophosphate binding"/>
    <property type="evidence" value="ECO:0007669"/>
    <property type="project" value="InterPro"/>
</dbReference>
<organism evidence="3 4">
    <name type="scientific">Candidatus Tagabacteria bacterium CG_4_9_14_0_2_um_filter_41_11</name>
    <dbReference type="NCBI Taxonomy" id="1975019"/>
    <lineage>
        <taxon>Bacteria</taxon>
        <taxon>Candidatus Tagaibacteriota</taxon>
    </lineage>
</organism>
<evidence type="ECO:0000256" key="1">
    <source>
        <dbReference type="ARBA" id="ARBA00023002"/>
    </source>
</evidence>
<dbReference type="InterPro" id="IPR029061">
    <property type="entry name" value="THDP-binding"/>
</dbReference>
<dbReference type="InterPro" id="IPR011766">
    <property type="entry name" value="TPP_enzyme_TPP-bd"/>
</dbReference>
<keyword evidence="1 3" id="KW-0560">Oxidoreductase</keyword>
<dbReference type="InterPro" id="IPR051479">
    <property type="entry name" value="PorB-like"/>
</dbReference>
<name>A0A2M8ERV3_9BACT</name>
<dbReference type="Pfam" id="PF02775">
    <property type="entry name" value="TPP_enzyme_C"/>
    <property type="match status" value="1"/>
</dbReference>
<evidence type="ECO:0000313" key="4">
    <source>
        <dbReference type="Proteomes" id="UP000230228"/>
    </source>
</evidence>
<gene>
    <name evidence="3" type="ORF">CO056_00100</name>
</gene>
<dbReference type="GO" id="GO:0043807">
    <property type="term" value="F:3-methyl-2-oxobutanoate dehydrogenase (ferredoxin) activity"/>
    <property type="evidence" value="ECO:0007669"/>
    <property type="project" value="UniProtKB-EC"/>
</dbReference>
<proteinExistence type="predicted"/>
<dbReference type="AlphaFoldDB" id="A0A2M8ERV3"/>
<sequence length="289" mass="31613">MTSGSVCCQGCGAAIAMRMVLKVLGPNTVITIPACCWTILAGANPYSVFKLSMLHVAFETAASSASGVFRGFKVKGKPDLNFLAWAGDGGTFDIGLQALSGAAERGENIIYVCYDNEAYMNTGIQRSSATPEGAWTNTTPVNFPEDRPKKDMMAIMIAHDIPYAATISVAYPDDLKRKVEKAKALNGKGLRYLHILCPCPTGWRAEPAKTIELARLAVQTGIFPLCEFENVDGKKILEVNQCGTMPVEKYLSLQGRFSHLSKENIEKIQEEVGKKRLHLYNLESFYNNS</sequence>
<evidence type="ECO:0000259" key="2">
    <source>
        <dbReference type="Pfam" id="PF02775"/>
    </source>
</evidence>
<evidence type="ECO:0000313" key="3">
    <source>
        <dbReference type="EMBL" id="PJC25464.1"/>
    </source>
</evidence>
<dbReference type="SUPFAM" id="SSF52518">
    <property type="entry name" value="Thiamin diphosphate-binding fold (THDP-binding)"/>
    <property type="match status" value="1"/>
</dbReference>
<dbReference type="EMBL" id="PFSH01000003">
    <property type="protein sequence ID" value="PJC25464.1"/>
    <property type="molecule type" value="Genomic_DNA"/>
</dbReference>
<dbReference type="Proteomes" id="UP000230228">
    <property type="component" value="Unassembled WGS sequence"/>
</dbReference>